<dbReference type="SUPFAM" id="SSF52540">
    <property type="entry name" value="P-loop containing nucleoside triphosphate hydrolases"/>
    <property type="match status" value="1"/>
</dbReference>
<dbReference type="OMA" id="DAYMAFI"/>
<evidence type="ECO:0000256" key="8">
    <source>
        <dbReference type="ARBA" id="ARBA00023136"/>
    </source>
</evidence>
<evidence type="ECO:0000313" key="15">
    <source>
        <dbReference type="Proteomes" id="UP000016923"/>
    </source>
</evidence>
<keyword evidence="3 11" id="KW-0812">Transmembrane</keyword>
<evidence type="ECO:0000256" key="5">
    <source>
        <dbReference type="ARBA" id="ARBA00022840"/>
    </source>
</evidence>
<reference evidence="14 15" key="1">
    <citation type="journal article" date="2013" name="BMC Genomics">
        <title>The genome and transcriptome of the pine saprophyte Ophiostoma piceae, and a comparison with the bark beetle-associated pine pathogen Grosmannia clavigera.</title>
        <authorList>
            <person name="Haridas S."/>
            <person name="Wang Y."/>
            <person name="Lim L."/>
            <person name="Massoumi Alamouti S."/>
            <person name="Jackman S."/>
            <person name="Docking R."/>
            <person name="Robertson G."/>
            <person name="Birol I."/>
            <person name="Bohlmann J."/>
            <person name="Breuil C."/>
        </authorList>
    </citation>
    <scope>NUCLEOTIDE SEQUENCE [LARGE SCALE GENOMIC DNA]</scope>
    <source>
        <strain evidence="14 15">UAMH 11346</strain>
    </source>
</reference>
<dbReference type="PANTHER" id="PTHR24221:SF503">
    <property type="entry name" value="MITOCHONDRIAL POTASSIUM CHANNEL ATP-BINDING SUBUNIT"/>
    <property type="match status" value="1"/>
</dbReference>
<dbReference type="InterPro" id="IPR003439">
    <property type="entry name" value="ABC_transporter-like_ATP-bd"/>
</dbReference>
<dbReference type="FunFam" id="3.40.50.300:FF:000186">
    <property type="entry name" value="ATP-binding cassette sub-family B member 7, mitochondrial"/>
    <property type="match status" value="1"/>
</dbReference>
<evidence type="ECO:0000256" key="3">
    <source>
        <dbReference type="ARBA" id="ARBA00022692"/>
    </source>
</evidence>
<dbReference type="InterPro" id="IPR003593">
    <property type="entry name" value="AAA+_ATPase"/>
</dbReference>
<dbReference type="STRING" id="1262450.S3CQN5"/>
<keyword evidence="15" id="KW-1185">Reference proteome</keyword>
<dbReference type="eggNOG" id="KOG0056">
    <property type="taxonomic scope" value="Eukaryota"/>
</dbReference>
<dbReference type="PANTHER" id="PTHR24221">
    <property type="entry name" value="ATP-BINDING CASSETTE SUB-FAMILY B"/>
    <property type="match status" value="1"/>
</dbReference>
<dbReference type="InterPro" id="IPR039421">
    <property type="entry name" value="Type_1_exporter"/>
</dbReference>
<evidence type="ECO:0000313" key="14">
    <source>
        <dbReference type="EMBL" id="EPE08903.1"/>
    </source>
</evidence>
<organism evidence="14 15">
    <name type="scientific">Ophiostoma piceae (strain UAMH 11346)</name>
    <name type="common">Sap stain fungus</name>
    <dbReference type="NCBI Taxonomy" id="1262450"/>
    <lineage>
        <taxon>Eukaryota</taxon>
        <taxon>Fungi</taxon>
        <taxon>Dikarya</taxon>
        <taxon>Ascomycota</taxon>
        <taxon>Pezizomycotina</taxon>
        <taxon>Sordariomycetes</taxon>
        <taxon>Sordariomycetidae</taxon>
        <taxon>Ophiostomatales</taxon>
        <taxon>Ophiostomataceae</taxon>
        <taxon>Ophiostoma</taxon>
    </lineage>
</organism>
<dbReference type="InterPro" id="IPR011527">
    <property type="entry name" value="ABC1_TM_dom"/>
</dbReference>
<feature type="region of interest" description="Disordered" evidence="10">
    <location>
        <begin position="201"/>
        <end position="294"/>
    </location>
</feature>
<evidence type="ECO:0000256" key="6">
    <source>
        <dbReference type="ARBA" id="ARBA00022946"/>
    </source>
</evidence>
<dbReference type="VEuPathDB" id="FungiDB:F503_04490"/>
<keyword evidence="7 11" id="KW-1133">Transmembrane helix</keyword>
<dbReference type="PROSITE" id="PS00211">
    <property type="entry name" value="ABC_TRANSPORTER_1"/>
    <property type="match status" value="1"/>
</dbReference>
<keyword evidence="8 11" id="KW-0472">Membrane</keyword>
<dbReference type="PROSITE" id="PS50929">
    <property type="entry name" value="ABC_TM1F"/>
    <property type="match status" value="1"/>
</dbReference>
<dbReference type="EMBL" id="KE148148">
    <property type="protein sequence ID" value="EPE08903.1"/>
    <property type="molecule type" value="Genomic_DNA"/>
</dbReference>
<feature type="transmembrane region" description="Helical" evidence="11">
    <location>
        <begin position="442"/>
        <end position="465"/>
    </location>
</feature>
<sequence>MLELVHIPGQADPGLMAQSSQPAQPSFSAQTKPVDTALISLHYVYPAVVFGYFIVSSGVSICTLSDKREHPRRRTLLVLMLLSVLSYLGQIAAVLIPSIFGSEWLGQQDAMISLLSCILVFGLQLAMLSDEQEVAWYPFIGPYLLALVFEPALEIVALSARAAGPLTWPEIAQLSIVGSRYLAIGLTVAAYFTWRNVHDPRDATDSEQQPLIPKNADGTPIDPEQAAVSQSSPNYGSTSTTVASSPATSSTEGSDSSDSEGEESESSDQNKKKKSGDSNSNTNELPWERQERKRREDMEKRLKENGNWFEYAKRFLIFFPYIWPVNNRPLQVRAVLVGVCLLANNALNVLIPRQLGIIMDSLSHANDKNPWVQVVIFACLKFAASQAGISLLRQWLWIPVEYYSFGAMSIAAYSHVLNLSSDFHDSKSSSDIMMAISSGQSIANLLESICFSALPMVIDLTIAFLYLSATFGPYEGFITFATAVIFLYIAGRMIAGLKTARRGEVSAWFEEHFVRQAGIQGWATVASFNQVSHEEERYSAAVKNRVAKSQDVYIGYLLAYAFQYLVLLAGLLAGAFLAVWQVTSGQSTPGQFVMLLTYWTQLVAPLTFFAGLGKSISRNFIHAEQLLEIMNTKPTVVSKEDARALVFSGGTVEFENVTFSYNDKKDILKDISFKVEPGTTVAFVGATGAGKSTILKLLDRFYDVTEGTIKIDGQDVREVNLQSLRSRIGIVPQAPIMFNDTIMNNVRYARLDAADEEVFAACRAASVHDQILGFSDGYDSRVGERGIKLSGGELQRVAIARAILKNPSIVLLDEATSSVDTETEQKIQEALQALCSGRTTFVVAHRLSTVMNADRIVVISDGQIVESGNHDELIQQEGKYANLWSKQIFTKPKDKSSSGDAAAKIPDLVNDLAPEATKEEVAKASNALATTSAGSSSGPSENGKTLMEDNGSTTNNGREVDNSNEDDSGSETATEASPPSGEETEVL</sequence>
<evidence type="ECO:0000256" key="11">
    <source>
        <dbReference type="SAM" id="Phobius"/>
    </source>
</evidence>
<dbReference type="Pfam" id="PF00005">
    <property type="entry name" value="ABC_tran"/>
    <property type="match status" value="1"/>
</dbReference>
<dbReference type="Gene3D" id="3.40.50.300">
    <property type="entry name" value="P-loop containing nucleotide triphosphate hydrolases"/>
    <property type="match status" value="1"/>
</dbReference>
<dbReference type="OrthoDB" id="6500128at2759"/>
<evidence type="ECO:0000256" key="2">
    <source>
        <dbReference type="ARBA" id="ARBA00022448"/>
    </source>
</evidence>
<dbReference type="Proteomes" id="UP000016923">
    <property type="component" value="Unassembled WGS sequence"/>
</dbReference>
<name>S3CQN5_OPHP1</name>
<evidence type="ECO:0000256" key="10">
    <source>
        <dbReference type="SAM" id="MobiDB-lite"/>
    </source>
</evidence>
<feature type="transmembrane region" description="Helical" evidence="11">
    <location>
        <begin position="477"/>
        <end position="495"/>
    </location>
</feature>
<dbReference type="GO" id="GO:0005524">
    <property type="term" value="F:ATP binding"/>
    <property type="evidence" value="ECO:0007669"/>
    <property type="project" value="UniProtKB-KW"/>
</dbReference>
<dbReference type="GO" id="GO:0000041">
    <property type="term" value="P:transition metal ion transport"/>
    <property type="evidence" value="ECO:0007669"/>
    <property type="project" value="UniProtKB-ARBA"/>
</dbReference>
<comment type="subcellular location">
    <subcellularLocation>
        <location evidence="1">Membrane</location>
        <topology evidence="1">Multi-pass membrane protein</topology>
    </subcellularLocation>
</comment>
<keyword evidence="2" id="KW-0813">Transport</keyword>
<dbReference type="CDD" id="cd03253">
    <property type="entry name" value="ABCC_ATM1_transporter"/>
    <property type="match status" value="1"/>
</dbReference>
<keyword evidence="6" id="KW-0809">Transit peptide</keyword>
<dbReference type="SMART" id="SM00382">
    <property type="entry name" value="AAA"/>
    <property type="match status" value="1"/>
</dbReference>
<feature type="compositionally biased region" description="Acidic residues" evidence="10">
    <location>
        <begin position="255"/>
        <end position="266"/>
    </location>
</feature>
<feature type="transmembrane region" description="Helical" evidence="11">
    <location>
        <begin position="553"/>
        <end position="580"/>
    </location>
</feature>
<dbReference type="SUPFAM" id="SSF90123">
    <property type="entry name" value="ABC transporter transmembrane region"/>
    <property type="match status" value="1"/>
</dbReference>
<dbReference type="PROSITE" id="PS50893">
    <property type="entry name" value="ABC_TRANSPORTER_2"/>
    <property type="match status" value="1"/>
</dbReference>
<feature type="domain" description="ABC transporter" evidence="12">
    <location>
        <begin position="652"/>
        <end position="886"/>
    </location>
</feature>
<protein>
    <submittedName>
        <fullName evidence="14">Heavy metal tolerance protein</fullName>
    </submittedName>
</protein>
<dbReference type="GO" id="GO:0016887">
    <property type="term" value="F:ATP hydrolysis activity"/>
    <property type="evidence" value="ECO:0007669"/>
    <property type="project" value="InterPro"/>
</dbReference>
<feature type="transmembrane region" description="Helical" evidence="11">
    <location>
        <begin position="171"/>
        <end position="192"/>
    </location>
</feature>
<evidence type="ECO:0000259" key="12">
    <source>
        <dbReference type="PROSITE" id="PS50893"/>
    </source>
</evidence>
<dbReference type="AlphaFoldDB" id="S3CQN5"/>
<feature type="region of interest" description="Disordered" evidence="10">
    <location>
        <begin position="920"/>
        <end position="987"/>
    </location>
</feature>
<dbReference type="InterPro" id="IPR027417">
    <property type="entry name" value="P-loop_NTPase"/>
</dbReference>
<keyword evidence="4" id="KW-0547">Nucleotide-binding</keyword>
<evidence type="ECO:0000256" key="9">
    <source>
        <dbReference type="ARBA" id="ARBA00024363"/>
    </source>
</evidence>
<feature type="transmembrane region" description="Helical" evidence="11">
    <location>
        <begin position="140"/>
        <end position="159"/>
    </location>
</feature>
<evidence type="ECO:0000256" key="4">
    <source>
        <dbReference type="ARBA" id="ARBA00022741"/>
    </source>
</evidence>
<dbReference type="Pfam" id="PF00664">
    <property type="entry name" value="ABC_membrane"/>
    <property type="match status" value="1"/>
</dbReference>
<feature type="transmembrane region" description="Helical" evidence="11">
    <location>
        <begin position="111"/>
        <end position="128"/>
    </location>
</feature>
<feature type="compositionally biased region" description="Low complexity" evidence="10">
    <location>
        <begin position="924"/>
        <end position="940"/>
    </location>
</feature>
<gene>
    <name evidence="14" type="ORF">F503_04490</name>
</gene>
<feature type="transmembrane region" description="Helical" evidence="11">
    <location>
        <begin position="76"/>
        <end position="99"/>
    </location>
</feature>
<evidence type="ECO:0000256" key="7">
    <source>
        <dbReference type="ARBA" id="ARBA00022989"/>
    </source>
</evidence>
<feature type="domain" description="ABC transmembrane type-1" evidence="13">
    <location>
        <begin position="335"/>
        <end position="618"/>
    </location>
</feature>
<feature type="transmembrane region" description="Helical" evidence="11">
    <location>
        <begin position="592"/>
        <end position="612"/>
    </location>
</feature>
<dbReference type="InterPro" id="IPR017871">
    <property type="entry name" value="ABC_transporter-like_CS"/>
</dbReference>
<evidence type="ECO:0000259" key="13">
    <source>
        <dbReference type="PROSITE" id="PS50929"/>
    </source>
</evidence>
<dbReference type="GO" id="GO:0016020">
    <property type="term" value="C:membrane"/>
    <property type="evidence" value="ECO:0007669"/>
    <property type="project" value="UniProtKB-SubCell"/>
</dbReference>
<feature type="transmembrane region" description="Helical" evidence="11">
    <location>
        <begin position="43"/>
        <end position="64"/>
    </location>
</feature>
<accession>S3CQN5</accession>
<dbReference type="InterPro" id="IPR036640">
    <property type="entry name" value="ABC1_TM_sf"/>
</dbReference>
<feature type="compositionally biased region" description="Low complexity" evidence="10">
    <location>
        <begin position="237"/>
        <end position="254"/>
    </location>
</feature>
<comment type="similarity">
    <text evidence="9">Belongs to the ABC transporter superfamily. ABCB family. Heavy Metal importer (TC 3.A.1.210) subfamily.</text>
</comment>
<proteinExistence type="inferred from homology"/>
<dbReference type="HOGENOM" id="CLU_000604_6_7_1"/>
<dbReference type="CDD" id="cd18583">
    <property type="entry name" value="ABC_6TM_HMT1"/>
    <property type="match status" value="1"/>
</dbReference>
<feature type="compositionally biased region" description="Polar residues" evidence="10">
    <location>
        <begin position="227"/>
        <end position="236"/>
    </location>
</feature>
<keyword evidence="5" id="KW-0067">ATP-binding</keyword>
<dbReference type="GO" id="GO:0140359">
    <property type="term" value="F:ABC-type transporter activity"/>
    <property type="evidence" value="ECO:0007669"/>
    <property type="project" value="InterPro"/>
</dbReference>
<evidence type="ECO:0000256" key="1">
    <source>
        <dbReference type="ARBA" id="ARBA00004141"/>
    </source>
</evidence>
<dbReference type="Gene3D" id="1.20.1560.10">
    <property type="entry name" value="ABC transporter type 1, transmembrane domain"/>
    <property type="match status" value="1"/>
</dbReference>